<dbReference type="InParanoid" id="A0A2G4YWW6"/>
<dbReference type="PROSITE" id="PS51898">
    <property type="entry name" value="TYR_RECOMBINASE"/>
    <property type="match status" value="1"/>
</dbReference>
<dbReference type="PANTHER" id="PTHR30349">
    <property type="entry name" value="PHAGE INTEGRASE-RELATED"/>
    <property type="match status" value="1"/>
</dbReference>
<evidence type="ECO:0000256" key="3">
    <source>
        <dbReference type="ARBA" id="ARBA00023125"/>
    </source>
</evidence>
<dbReference type="InterPro" id="IPR002104">
    <property type="entry name" value="Integrase_catalytic"/>
</dbReference>
<dbReference type="RefSeq" id="WP_099471521.1">
    <property type="nucleotide sequence ID" value="NZ_CP041025.1"/>
</dbReference>
<dbReference type="InterPro" id="IPR050090">
    <property type="entry name" value="Tyrosine_recombinase_XerCD"/>
</dbReference>
<dbReference type="Pfam" id="PF00589">
    <property type="entry name" value="Phage_integrase"/>
    <property type="match status" value="1"/>
</dbReference>
<keyword evidence="3" id="KW-0238">DNA-binding</keyword>
<keyword evidence="7" id="KW-1185">Reference proteome</keyword>
<dbReference type="InterPro" id="IPR011010">
    <property type="entry name" value="DNA_brk_join_enz"/>
</dbReference>
<evidence type="ECO:0000256" key="4">
    <source>
        <dbReference type="ARBA" id="ARBA00023172"/>
    </source>
</evidence>
<comment type="similarity">
    <text evidence="1">Belongs to the 'phage' integrase family.</text>
</comment>
<dbReference type="InterPro" id="IPR010998">
    <property type="entry name" value="Integrase_recombinase_N"/>
</dbReference>
<dbReference type="SUPFAM" id="SSF56349">
    <property type="entry name" value="DNA breaking-rejoining enzymes"/>
    <property type="match status" value="1"/>
</dbReference>
<comment type="caution">
    <text evidence="6">The sequence shown here is derived from an EMBL/GenBank/DDBJ whole genome shotgun (WGS) entry which is preliminary data.</text>
</comment>
<evidence type="ECO:0000256" key="1">
    <source>
        <dbReference type="ARBA" id="ARBA00008857"/>
    </source>
</evidence>
<dbReference type="Gene3D" id="1.10.150.130">
    <property type="match status" value="1"/>
</dbReference>
<keyword evidence="2" id="KW-0229">DNA integration</keyword>
<dbReference type="EMBL" id="PDEM01000009">
    <property type="protein sequence ID" value="PHZ85936.1"/>
    <property type="molecule type" value="Genomic_DNA"/>
</dbReference>
<evidence type="ECO:0000313" key="6">
    <source>
        <dbReference type="EMBL" id="PHZ85936.1"/>
    </source>
</evidence>
<dbReference type="InterPro" id="IPR013762">
    <property type="entry name" value="Integrase-like_cat_sf"/>
</dbReference>
<dbReference type="OrthoDB" id="9784724at2"/>
<sequence length="462" mass="53323">MKNIKKRNKTFFYQRHVPKDIREKFGKSYIEISVGKDIAVAEAKAKKLHGEHTLMFEALRGNSEAHKALPREIYRKTLKDAREGSGALDHAYDWLEQSNYWIDEIQTKVEKAGVLPKDPIPQDALAALHAIHDHQKEIRGDSLPVRPQYGMSFSDASQKYLDDISHKTNQKTMDQYHTTARLFGSFVNDKPLIKVTPKDVITFYDILKTFSLGWGKSPGDKVKPFSQLKTKYAGRGRLSDQTMNRHIMALSSIWKWSKQRMEVDGDNPFDGLLISKGKINNKTYLPFDQDELKLLFNPESKDKALHQICLVALHSGMRRGEICSLQWENIRQEDDVWFFDIVAAKTEAGVRRVPIHKNLLWLLDGRSKEPKDHLWPRHSDGDKFGKKFTRFKRERGLTSRQKTFHSFRKCVTRYYELNGVPQNEAASILGHEKAGITYRVYNPTGLTLGKLQLLVNKLEFIL</sequence>
<dbReference type="GO" id="GO:0003677">
    <property type="term" value="F:DNA binding"/>
    <property type="evidence" value="ECO:0007669"/>
    <property type="project" value="UniProtKB-KW"/>
</dbReference>
<dbReference type="Gene3D" id="1.10.443.10">
    <property type="entry name" value="Intergrase catalytic core"/>
    <property type="match status" value="1"/>
</dbReference>
<accession>A0A2G4YWW6</accession>
<evidence type="ECO:0000313" key="7">
    <source>
        <dbReference type="Proteomes" id="UP000229730"/>
    </source>
</evidence>
<dbReference type="GO" id="GO:0006310">
    <property type="term" value="P:DNA recombination"/>
    <property type="evidence" value="ECO:0007669"/>
    <property type="project" value="UniProtKB-KW"/>
</dbReference>
<protein>
    <recommendedName>
        <fullName evidence="5">Tyr recombinase domain-containing protein</fullName>
    </recommendedName>
</protein>
<reference evidence="6 7" key="1">
    <citation type="submission" date="2017-10" db="EMBL/GenBank/DDBJ databases">
        <title>Frigbacter circumglobatus gen. nov. sp. nov., isolated from sediment cultured in situ.</title>
        <authorList>
            <person name="Zhao Z."/>
        </authorList>
    </citation>
    <scope>NUCLEOTIDE SEQUENCE [LARGE SCALE GENOMIC DNA]</scope>
    <source>
        <strain evidence="6 7">ZYL</strain>
    </source>
</reference>
<proteinExistence type="inferred from homology"/>
<gene>
    <name evidence="6" type="ORF">CRD36_04475</name>
</gene>
<evidence type="ECO:0000259" key="5">
    <source>
        <dbReference type="PROSITE" id="PS51898"/>
    </source>
</evidence>
<name>A0A2G4YWW6_9PROT</name>
<feature type="domain" description="Tyr recombinase" evidence="5">
    <location>
        <begin position="282"/>
        <end position="456"/>
    </location>
</feature>
<organism evidence="6 7">
    <name type="scientific">Paremcibacter congregatus</name>
    <dbReference type="NCBI Taxonomy" id="2043170"/>
    <lineage>
        <taxon>Bacteria</taxon>
        <taxon>Pseudomonadati</taxon>
        <taxon>Pseudomonadota</taxon>
        <taxon>Alphaproteobacteria</taxon>
        <taxon>Emcibacterales</taxon>
        <taxon>Emcibacteraceae</taxon>
        <taxon>Paremcibacter</taxon>
    </lineage>
</organism>
<evidence type="ECO:0000256" key="2">
    <source>
        <dbReference type="ARBA" id="ARBA00022908"/>
    </source>
</evidence>
<dbReference type="Proteomes" id="UP000229730">
    <property type="component" value="Unassembled WGS sequence"/>
</dbReference>
<dbReference type="PANTHER" id="PTHR30349:SF41">
    <property type="entry name" value="INTEGRASE_RECOMBINASE PROTEIN MJ0367-RELATED"/>
    <property type="match status" value="1"/>
</dbReference>
<keyword evidence="4" id="KW-0233">DNA recombination</keyword>
<dbReference type="InterPro" id="IPR046668">
    <property type="entry name" value="DUF6538"/>
</dbReference>
<dbReference type="Pfam" id="PF20172">
    <property type="entry name" value="DUF6538"/>
    <property type="match status" value="1"/>
</dbReference>
<dbReference type="AlphaFoldDB" id="A0A2G4YWW6"/>
<dbReference type="GO" id="GO:0015074">
    <property type="term" value="P:DNA integration"/>
    <property type="evidence" value="ECO:0007669"/>
    <property type="project" value="UniProtKB-KW"/>
</dbReference>